<evidence type="ECO:0000313" key="3">
    <source>
        <dbReference type="Proteomes" id="UP000460718"/>
    </source>
</evidence>
<feature type="region of interest" description="Disordered" evidence="1">
    <location>
        <begin position="69"/>
        <end position="99"/>
    </location>
</feature>
<evidence type="ECO:0000256" key="1">
    <source>
        <dbReference type="SAM" id="MobiDB-lite"/>
    </source>
</evidence>
<evidence type="ECO:0000313" key="2">
    <source>
        <dbReference type="EMBL" id="KAE8950909.1"/>
    </source>
</evidence>
<accession>A0A6A3FZJ5</accession>
<proteinExistence type="predicted"/>
<reference evidence="2 3" key="1">
    <citation type="submission" date="2018-09" db="EMBL/GenBank/DDBJ databases">
        <title>Genomic investigation of the strawberry pathogen Phytophthora fragariae indicates pathogenicity is determined by transcriptional variation in three key races.</title>
        <authorList>
            <person name="Adams T.M."/>
            <person name="Armitage A.D."/>
            <person name="Sobczyk M.K."/>
            <person name="Bates H.J."/>
            <person name="Dunwell J.M."/>
            <person name="Nellist C.F."/>
            <person name="Harrison R.J."/>
        </authorList>
    </citation>
    <scope>NUCLEOTIDE SEQUENCE [LARGE SCALE GENOMIC DNA]</scope>
    <source>
        <strain evidence="2 3">SCRP245</strain>
    </source>
</reference>
<comment type="caution">
    <text evidence="2">The sequence shown here is derived from an EMBL/GenBank/DDBJ whole genome shotgun (WGS) entry which is preliminary data.</text>
</comment>
<sequence length="131" mass="13993">ALVVVSFSNDSSEGTFELAVGHVIVLAASIEDFVYNRVVVEAPRNSTPLAAKVASMKALTPSFDNTPRCSTSNISNRNRHFSSSSSADTRTASTIMATDSRDKGMNITEDLDGSSYPVPQYLTVLCEALKA</sequence>
<feature type="compositionally biased region" description="Polar residues" evidence="1">
    <location>
        <begin position="87"/>
        <end position="97"/>
    </location>
</feature>
<feature type="non-terminal residue" evidence="2">
    <location>
        <position position="1"/>
    </location>
</feature>
<dbReference type="Proteomes" id="UP000460718">
    <property type="component" value="Unassembled WGS sequence"/>
</dbReference>
<protein>
    <submittedName>
        <fullName evidence="2">Uncharacterized protein</fullName>
    </submittedName>
</protein>
<dbReference type="AlphaFoldDB" id="A0A6A3FZJ5"/>
<gene>
    <name evidence="2" type="ORF">PF011_g33105</name>
</gene>
<organism evidence="2 3">
    <name type="scientific">Phytophthora fragariae</name>
    <dbReference type="NCBI Taxonomy" id="53985"/>
    <lineage>
        <taxon>Eukaryota</taxon>
        <taxon>Sar</taxon>
        <taxon>Stramenopiles</taxon>
        <taxon>Oomycota</taxon>
        <taxon>Peronosporomycetes</taxon>
        <taxon>Peronosporales</taxon>
        <taxon>Peronosporaceae</taxon>
        <taxon>Phytophthora</taxon>
    </lineage>
</organism>
<dbReference type="EMBL" id="QXFW01012590">
    <property type="protein sequence ID" value="KAE8950909.1"/>
    <property type="molecule type" value="Genomic_DNA"/>
</dbReference>
<name>A0A6A3FZJ5_9STRA</name>
<feature type="compositionally biased region" description="Low complexity" evidence="1">
    <location>
        <begin position="72"/>
        <end position="86"/>
    </location>
</feature>